<name>A0A662DA80_UNCAE</name>
<evidence type="ECO:0000256" key="1">
    <source>
        <dbReference type="ARBA" id="ARBA00006598"/>
    </source>
</evidence>
<sequence length="64" mass="7437">MPKLKSHRGAMKRFKVTKKGKIKRFKAFASHLKLKKSGKRKRKLRQSTTVDISDARKIKKLLSS</sequence>
<dbReference type="InterPro" id="IPR001706">
    <property type="entry name" value="Ribosomal_bL35"/>
</dbReference>
<dbReference type="PANTHER" id="PTHR33343">
    <property type="entry name" value="54S RIBOSOMAL PROTEIN BL35M"/>
    <property type="match status" value="1"/>
</dbReference>
<keyword evidence="3 5" id="KW-0687">Ribonucleoprotein</keyword>
<organism evidence="7 8">
    <name type="scientific">Aerophobetes bacterium</name>
    <dbReference type="NCBI Taxonomy" id="2030807"/>
    <lineage>
        <taxon>Bacteria</taxon>
        <taxon>Candidatus Aerophobota</taxon>
    </lineage>
</organism>
<dbReference type="PANTHER" id="PTHR33343:SF1">
    <property type="entry name" value="LARGE RIBOSOMAL SUBUNIT PROTEIN BL35M"/>
    <property type="match status" value="1"/>
</dbReference>
<dbReference type="Gene3D" id="4.10.410.60">
    <property type="match status" value="1"/>
</dbReference>
<dbReference type="NCBIfam" id="TIGR00001">
    <property type="entry name" value="rpmI_bact"/>
    <property type="match status" value="1"/>
</dbReference>
<dbReference type="InterPro" id="IPR021137">
    <property type="entry name" value="Ribosomal_bL35-like"/>
</dbReference>
<dbReference type="GO" id="GO:0006412">
    <property type="term" value="P:translation"/>
    <property type="evidence" value="ECO:0007669"/>
    <property type="project" value="UniProtKB-UniRule"/>
</dbReference>
<evidence type="ECO:0000313" key="7">
    <source>
        <dbReference type="EMBL" id="RLE11407.1"/>
    </source>
</evidence>
<dbReference type="InterPro" id="IPR037229">
    <property type="entry name" value="Ribosomal_bL35_sf"/>
</dbReference>
<reference evidence="7 8" key="1">
    <citation type="submission" date="2018-06" db="EMBL/GenBank/DDBJ databases">
        <title>Extensive metabolic versatility and redundancy in microbially diverse, dynamic hydrothermal sediments.</title>
        <authorList>
            <person name="Dombrowski N."/>
            <person name="Teske A."/>
            <person name="Baker B.J."/>
        </authorList>
    </citation>
    <scope>NUCLEOTIDE SEQUENCE [LARGE SCALE GENOMIC DNA]</scope>
    <source>
        <strain evidence="7">B3_G15</strain>
    </source>
</reference>
<dbReference type="InterPro" id="IPR018265">
    <property type="entry name" value="Ribosomal_bL35_CS"/>
</dbReference>
<dbReference type="AlphaFoldDB" id="A0A662DA80"/>
<evidence type="ECO:0000256" key="2">
    <source>
        <dbReference type="ARBA" id="ARBA00022980"/>
    </source>
</evidence>
<evidence type="ECO:0000256" key="4">
    <source>
        <dbReference type="ARBA" id="ARBA00071664"/>
    </source>
</evidence>
<evidence type="ECO:0000313" key="8">
    <source>
        <dbReference type="Proteomes" id="UP000280417"/>
    </source>
</evidence>
<evidence type="ECO:0000256" key="6">
    <source>
        <dbReference type="RuleBase" id="RU000568"/>
    </source>
</evidence>
<comment type="similarity">
    <text evidence="1 5 6">Belongs to the bacterial ribosomal protein bL35 family.</text>
</comment>
<gene>
    <name evidence="5" type="primary">rpmI</name>
    <name evidence="7" type="ORF">DRJ04_08115</name>
</gene>
<accession>A0A662DA80</accession>
<keyword evidence="2 5" id="KW-0689">Ribosomal protein</keyword>
<dbReference type="EMBL" id="QMQA01000255">
    <property type="protein sequence ID" value="RLE11407.1"/>
    <property type="molecule type" value="Genomic_DNA"/>
</dbReference>
<evidence type="ECO:0000256" key="5">
    <source>
        <dbReference type="HAMAP-Rule" id="MF_00514"/>
    </source>
</evidence>
<evidence type="ECO:0000256" key="3">
    <source>
        <dbReference type="ARBA" id="ARBA00023274"/>
    </source>
</evidence>
<dbReference type="PRINTS" id="PR00064">
    <property type="entry name" value="RIBOSOMALL35"/>
</dbReference>
<dbReference type="GO" id="GO:0022625">
    <property type="term" value="C:cytosolic large ribosomal subunit"/>
    <property type="evidence" value="ECO:0007669"/>
    <property type="project" value="TreeGrafter"/>
</dbReference>
<dbReference type="Pfam" id="PF01632">
    <property type="entry name" value="Ribosomal_L35p"/>
    <property type="match status" value="1"/>
</dbReference>
<dbReference type="Proteomes" id="UP000280417">
    <property type="component" value="Unassembled WGS sequence"/>
</dbReference>
<dbReference type="HAMAP" id="MF_00514">
    <property type="entry name" value="Ribosomal_bL35"/>
    <property type="match status" value="1"/>
</dbReference>
<protein>
    <recommendedName>
        <fullName evidence="4 5">Large ribosomal subunit protein bL35</fullName>
    </recommendedName>
</protein>
<dbReference type="PROSITE" id="PS00936">
    <property type="entry name" value="RIBOSOMAL_L35"/>
    <property type="match status" value="1"/>
</dbReference>
<comment type="caution">
    <text evidence="7">The sequence shown here is derived from an EMBL/GenBank/DDBJ whole genome shotgun (WGS) entry which is preliminary data.</text>
</comment>
<dbReference type="SUPFAM" id="SSF143034">
    <property type="entry name" value="L35p-like"/>
    <property type="match status" value="1"/>
</dbReference>
<dbReference type="GO" id="GO:0003735">
    <property type="term" value="F:structural constituent of ribosome"/>
    <property type="evidence" value="ECO:0007669"/>
    <property type="project" value="InterPro"/>
</dbReference>
<dbReference type="FunFam" id="4.10.410.60:FF:000001">
    <property type="entry name" value="50S ribosomal protein L35"/>
    <property type="match status" value="1"/>
</dbReference>
<proteinExistence type="inferred from homology"/>